<keyword evidence="2" id="KW-1185">Reference proteome</keyword>
<gene>
    <name evidence="1" type="ORF">CLUMA_CG004968</name>
</gene>
<evidence type="ECO:0000313" key="1">
    <source>
        <dbReference type="EMBL" id="CRK91290.1"/>
    </source>
</evidence>
<dbReference type="AlphaFoldDB" id="A0A1J1HUS1"/>
<accession>A0A1J1HUS1</accession>
<evidence type="ECO:0000313" key="2">
    <source>
        <dbReference type="Proteomes" id="UP000183832"/>
    </source>
</evidence>
<dbReference type="EMBL" id="CVRI01000020">
    <property type="protein sequence ID" value="CRK91290.1"/>
    <property type="molecule type" value="Genomic_DNA"/>
</dbReference>
<protein>
    <submittedName>
        <fullName evidence="1">CLUMA_CG004968, isoform A</fullName>
    </submittedName>
</protein>
<organism evidence="1 2">
    <name type="scientific">Clunio marinus</name>
    <dbReference type="NCBI Taxonomy" id="568069"/>
    <lineage>
        <taxon>Eukaryota</taxon>
        <taxon>Metazoa</taxon>
        <taxon>Ecdysozoa</taxon>
        <taxon>Arthropoda</taxon>
        <taxon>Hexapoda</taxon>
        <taxon>Insecta</taxon>
        <taxon>Pterygota</taxon>
        <taxon>Neoptera</taxon>
        <taxon>Endopterygota</taxon>
        <taxon>Diptera</taxon>
        <taxon>Nematocera</taxon>
        <taxon>Chironomoidea</taxon>
        <taxon>Chironomidae</taxon>
        <taxon>Clunio</taxon>
    </lineage>
</organism>
<sequence>MKTAERRQEKSPAHGRNNLKFIKNCPKCSNTQKCPRLLFKQIKICENHPKMFIRQMFCSN</sequence>
<reference evidence="1 2" key="1">
    <citation type="submission" date="2015-04" db="EMBL/GenBank/DDBJ databases">
        <authorList>
            <person name="Syromyatnikov M.Y."/>
            <person name="Popov V.N."/>
        </authorList>
    </citation>
    <scope>NUCLEOTIDE SEQUENCE [LARGE SCALE GENOMIC DNA]</scope>
</reference>
<proteinExistence type="predicted"/>
<dbReference type="Proteomes" id="UP000183832">
    <property type="component" value="Unassembled WGS sequence"/>
</dbReference>
<name>A0A1J1HUS1_9DIPT</name>